<dbReference type="Proteomes" id="UP000049222">
    <property type="component" value="Unassembled WGS sequence"/>
</dbReference>
<sequence length="166" mass="17888">MAILSALVVALVACQPTSVETGARATFRDQNVQIASKADFDATRFAGDWYEVARFPGTRGCAGARLHFEAGVNSLRRTARCPDGPVSILDAAVSPLGRLTLAEGSETHSVWVLWTDTTYRTAVLVVPDGAGGQILNRTPRLPVDRLRAALEVLDFNGFDTEALVFR</sequence>
<organism evidence="1 2">
    <name type="scientific">Jannaschia donghaensis</name>
    <dbReference type="NCBI Taxonomy" id="420998"/>
    <lineage>
        <taxon>Bacteria</taxon>
        <taxon>Pseudomonadati</taxon>
        <taxon>Pseudomonadota</taxon>
        <taxon>Alphaproteobacteria</taxon>
        <taxon>Rhodobacterales</taxon>
        <taxon>Roseobacteraceae</taxon>
        <taxon>Jannaschia</taxon>
    </lineage>
</organism>
<dbReference type="PROSITE" id="PS00213">
    <property type="entry name" value="LIPOCALIN"/>
    <property type="match status" value="1"/>
</dbReference>
<protein>
    <submittedName>
        <fullName evidence="1">Outer membrane lipoprotein Blc</fullName>
    </submittedName>
</protein>
<dbReference type="InterPro" id="IPR012674">
    <property type="entry name" value="Calycin"/>
</dbReference>
<name>A0A0M6YJH3_9RHOB</name>
<evidence type="ECO:0000313" key="1">
    <source>
        <dbReference type="EMBL" id="CTQ49949.1"/>
    </source>
</evidence>
<dbReference type="RefSeq" id="WP_055085079.1">
    <property type="nucleotide sequence ID" value="NZ_CXSU01000012.1"/>
</dbReference>
<gene>
    <name evidence="1" type="ORF">JDO7802_01966</name>
</gene>
<keyword evidence="1" id="KW-0449">Lipoprotein</keyword>
<keyword evidence="2" id="KW-1185">Reference proteome</keyword>
<dbReference type="SUPFAM" id="SSF50814">
    <property type="entry name" value="Lipocalins"/>
    <property type="match status" value="1"/>
</dbReference>
<accession>A0A0M6YJH3</accession>
<dbReference type="EMBL" id="CXSU01000012">
    <property type="protein sequence ID" value="CTQ49949.1"/>
    <property type="molecule type" value="Genomic_DNA"/>
</dbReference>
<dbReference type="STRING" id="420998.JDO7802_01966"/>
<evidence type="ECO:0000313" key="2">
    <source>
        <dbReference type="Proteomes" id="UP000049222"/>
    </source>
</evidence>
<dbReference type="InterPro" id="IPR022272">
    <property type="entry name" value="Lipocalin_CS"/>
</dbReference>
<proteinExistence type="predicted"/>
<dbReference type="AlphaFoldDB" id="A0A0M6YJH3"/>
<dbReference type="Gene3D" id="2.40.128.20">
    <property type="match status" value="1"/>
</dbReference>
<reference evidence="1 2" key="1">
    <citation type="submission" date="2015-07" db="EMBL/GenBank/DDBJ databases">
        <authorList>
            <person name="Noorani M."/>
        </authorList>
    </citation>
    <scope>NUCLEOTIDE SEQUENCE [LARGE SCALE GENOMIC DNA]</scope>
    <source>
        <strain evidence="1 2">CECT 7802</strain>
    </source>
</reference>